<accession>A0A1J5R3W0</accession>
<protein>
    <recommendedName>
        <fullName evidence="3">DUF3105 domain-containing protein</fullName>
    </recommendedName>
</protein>
<gene>
    <name evidence="2" type="ORF">GALL_337540</name>
</gene>
<evidence type="ECO:0000313" key="2">
    <source>
        <dbReference type="EMBL" id="OIQ84411.1"/>
    </source>
</evidence>
<dbReference type="AlphaFoldDB" id="A0A1J5R3W0"/>
<evidence type="ECO:0000256" key="1">
    <source>
        <dbReference type="SAM" id="Phobius"/>
    </source>
</evidence>
<keyword evidence="1" id="KW-0472">Membrane</keyword>
<evidence type="ECO:0008006" key="3">
    <source>
        <dbReference type="Google" id="ProtNLM"/>
    </source>
</evidence>
<comment type="caution">
    <text evidence="2">The sequence shown here is derived from an EMBL/GenBank/DDBJ whole genome shotgun (WGS) entry which is preliminary data.</text>
</comment>
<dbReference type="Pfam" id="PF11303">
    <property type="entry name" value="DUF3105"/>
    <property type="match status" value="1"/>
</dbReference>
<reference evidence="2" key="1">
    <citation type="submission" date="2016-10" db="EMBL/GenBank/DDBJ databases">
        <title>Sequence of Gallionella enrichment culture.</title>
        <authorList>
            <person name="Poehlein A."/>
            <person name="Muehling M."/>
            <person name="Daniel R."/>
        </authorList>
    </citation>
    <scope>NUCLEOTIDE SEQUENCE</scope>
</reference>
<dbReference type="EMBL" id="MLJW01000619">
    <property type="protein sequence ID" value="OIQ84411.1"/>
    <property type="molecule type" value="Genomic_DNA"/>
</dbReference>
<keyword evidence="1" id="KW-0812">Transmembrane</keyword>
<dbReference type="InterPro" id="IPR021454">
    <property type="entry name" value="DUF3105"/>
</dbReference>
<organism evidence="2">
    <name type="scientific">mine drainage metagenome</name>
    <dbReference type="NCBI Taxonomy" id="410659"/>
    <lineage>
        <taxon>unclassified sequences</taxon>
        <taxon>metagenomes</taxon>
        <taxon>ecological metagenomes</taxon>
    </lineage>
</organism>
<name>A0A1J5R3W0_9ZZZZ</name>
<sequence length="216" mass="22523">MNSKRRSELTDRQVRLEAIRTAQKRSERKRTLLITAIAAVVVLGLTGATITVIVRQGQHDASIQAAAKAPIAGVKTYTGLSRNHVTGTVAYAQNPPVGGDHAATPQNCGYYSAPVADENAVHSLEHGAVWITHDPHLPAAQLATLRALAANNPYVLVTPRAGLPAPVVASAWGVQLQLPSADDPRLPVFLTAYVNGPQTPEPGAACSGGTGTPDAP</sequence>
<feature type="transmembrane region" description="Helical" evidence="1">
    <location>
        <begin position="32"/>
        <end position="54"/>
    </location>
</feature>
<keyword evidence="1" id="KW-1133">Transmembrane helix</keyword>
<proteinExistence type="predicted"/>